<dbReference type="SUPFAM" id="SSF47336">
    <property type="entry name" value="ACP-like"/>
    <property type="match status" value="2"/>
</dbReference>
<dbReference type="Pfam" id="PF00550">
    <property type="entry name" value="PP-binding"/>
    <property type="match status" value="2"/>
</dbReference>
<dbReference type="Gene3D" id="3.40.50.12780">
    <property type="entry name" value="N-terminal domain of ligase-like"/>
    <property type="match status" value="2"/>
</dbReference>
<dbReference type="Proteomes" id="UP000183053">
    <property type="component" value="Unassembled WGS sequence"/>
</dbReference>
<dbReference type="GO" id="GO:0005829">
    <property type="term" value="C:cytosol"/>
    <property type="evidence" value="ECO:0007669"/>
    <property type="project" value="TreeGrafter"/>
</dbReference>
<dbReference type="OrthoDB" id="4506464at2"/>
<accession>A0A1H1BWV6</accession>
<dbReference type="FunFam" id="1.10.1200.10:FF:000005">
    <property type="entry name" value="Nonribosomal peptide synthetase 1"/>
    <property type="match status" value="1"/>
</dbReference>
<dbReference type="InterPro" id="IPR036736">
    <property type="entry name" value="ACP-like_sf"/>
</dbReference>
<dbReference type="CDD" id="cd05930">
    <property type="entry name" value="A_NRPS"/>
    <property type="match status" value="1"/>
</dbReference>
<keyword evidence="2" id="KW-0596">Phosphopantetheine</keyword>
<dbReference type="GO" id="GO:0009366">
    <property type="term" value="C:enterobactin synthetase complex"/>
    <property type="evidence" value="ECO:0007669"/>
    <property type="project" value="TreeGrafter"/>
</dbReference>
<dbReference type="InterPro" id="IPR029058">
    <property type="entry name" value="AB_hydrolase_fold"/>
</dbReference>
<dbReference type="GO" id="GO:0043041">
    <property type="term" value="P:amino acid activation for nonribosomal peptide biosynthetic process"/>
    <property type="evidence" value="ECO:0007669"/>
    <property type="project" value="TreeGrafter"/>
</dbReference>
<dbReference type="InterPro" id="IPR009081">
    <property type="entry name" value="PP-bd_ACP"/>
</dbReference>
<dbReference type="Gene3D" id="1.10.1200.10">
    <property type="entry name" value="ACP-like"/>
    <property type="match status" value="1"/>
</dbReference>
<dbReference type="PROSITE" id="PS50075">
    <property type="entry name" value="CARRIER"/>
    <property type="match status" value="2"/>
</dbReference>
<keyword evidence="3" id="KW-0597">Phosphoprotein</keyword>
<dbReference type="InterPro" id="IPR045851">
    <property type="entry name" value="AMP-bd_C_sf"/>
</dbReference>
<reference evidence="7" key="1">
    <citation type="submission" date="2016-10" db="EMBL/GenBank/DDBJ databases">
        <authorList>
            <person name="Varghese N."/>
            <person name="Submissions S."/>
        </authorList>
    </citation>
    <scope>NUCLEOTIDE SEQUENCE [LARGE SCALE GENOMIC DNA]</scope>
    <source>
        <strain evidence="7">DSM 44142</strain>
    </source>
</reference>
<dbReference type="GO" id="GO:0009239">
    <property type="term" value="P:enterobactin biosynthetic process"/>
    <property type="evidence" value="ECO:0007669"/>
    <property type="project" value="TreeGrafter"/>
</dbReference>
<feature type="domain" description="Carrier" evidence="5">
    <location>
        <begin position="906"/>
        <end position="982"/>
    </location>
</feature>
<dbReference type="PROSITE" id="PS00012">
    <property type="entry name" value="PHOSPHOPANTETHEINE"/>
    <property type="match status" value="1"/>
</dbReference>
<name>A0A1H1BWV6_9ACTN</name>
<dbReference type="InterPro" id="IPR042099">
    <property type="entry name" value="ANL_N_sf"/>
</dbReference>
<dbReference type="SUPFAM" id="SSF56801">
    <property type="entry name" value="Acetyl-CoA synthetase-like"/>
    <property type="match status" value="2"/>
</dbReference>
<feature type="domain" description="Carrier" evidence="5">
    <location>
        <begin position="1929"/>
        <end position="2004"/>
    </location>
</feature>
<dbReference type="FunFam" id="3.40.50.12780:FF:000012">
    <property type="entry name" value="Non-ribosomal peptide synthetase"/>
    <property type="match status" value="1"/>
</dbReference>
<evidence type="ECO:0000313" key="6">
    <source>
        <dbReference type="EMBL" id="SDQ56393.1"/>
    </source>
</evidence>
<protein>
    <submittedName>
        <fullName evidence="6">Nonribosomal peptide synthetase DhbF</fullName>
    </submittedName>
</protein>
<evidence type="ECO:0000313" key="7">
    <source>
        <dbReference type="Proteomes" id="UP000183053"/>
    </source>
</evidence>
<dbReference type="InterPro" id="IPR023213">
    <property type="entry name" value="CAT-like_dom_sf"/>
</dbReference>
<gene>
    <name evidence="6" type="ORF">SAMN04489765_0899</name>
</gene>
<feature type="region of interest" description="Disordered" evidence="4">
    <location>
        <begin position="176"/>
        <end position="218"/>
    </location>
</feature>
<dbReference type="SUPFAM" id="SSF53474">
    <property type="entry name" value="alpha/beta-Hydrolases"/>
    <property type="match status" value="1"/>
</dbReference>
<dbReference type="PROSITE" id="PS00455">
    <property type="entry name" value="AMP_BINDING"/>
    <property type="match status" value="2"/>
</dbReference>
<evidence type="ECO:0000259" key="5">
    <source>
        <dbReference type="PROSITE" id="PS50075"/>
    </source>
</evidence>
<dbReference type="STRING" id="47312.SAMN04489765_0899"/>
<dbReference type="Pfam" id="PF13193">
    <property type="entry name" value="AMP-binding_C"/>
    <property type="match status" value="1"/>
</dbReference>
<dbReference type="NCBIfam" id="TIGR01733">
    <property type="entry name" value="AA-adenyl-dom"/>
    <property type="match status" value="2"/>
</dbReference>
<dbReference type="PANTHER" id="PTHR45527:SF1">
    <property type="entry name" value="FATTY ACID SYNTHASE"/>
    <property type="match status" value="1"/>
</dbReference>
<dbReference type="Pfam" id="PF00668">
    <property type="entry name" value="Condensation"/>
    <property type="match status" value="1"/>
</dbReference>
<dbReference type="Pfam" id="PF00501">
    <property type="entry name" value="AMP-binding"/>
    <property type="match status" value="2"/>
</dbReference>
<feature type="region of interest" description="Disordered" evidence="4">
    <location>
        <begin position="982"/>
        <end position="1002"/>
    </location>
</feature>
<dbReference type="SMART" id="SM00823">
    <property type="entry name" value="PKS_PP"/>
    <property type="match status" value="2"/>
</dbReference>
<dbReference type="InterPro" id="IPR001242">
    <property type="entry name" value="Condensation_dom"/>
</dbReference>
<dbReference type="Gene3D" id="3.30.300.30">
    <property type="match status" value="2"/>
</dbReference>
<dbReference type="EMBL" id="FNLF01000002">
    <property type="protein sequence ID" value="SDQ56393.1"/>
    <property type="molecule type" value="Genomic_DNA"/>
</dbReference>
<dbReference type="GO" id="GO:0031177">
    <property type="term" value="F:phosphopantetheine binding"/>
    <property type="evidence" value="ECO:0007669"/>
    <property type="project" value="InterPro"/>
</dbReference>
<dbReference type="Gene3D" id="3.30.559.30">
    <property type="entry name" value="Nonribosomal peptide synthetase, condensation domain"/>
    <property type="match status" value="2"/>
</dbReference>
<comment type="cofactor">
    <cofactor evidence="1">
        <name>pantetheine 4'-phosphate</name>
        <dbReference type="ChEBI" id="CHEBI:47942"/>
    </cofactor>
</comment>
<dbReference type="Gene3D" id="3.30.559.10">
    <property type="entry name" value="Chloramphenicol acetyltransferase-like domain"/>
    <property type="match status" value="2"/>
</dbReference>
<dbReference type="Gene3D" id="3.40.50.1820">
    <property type="entry name" value="alpha/beta hydrolase"/>
    <property type="match status" value="1"/>
</dbReference>
<proteinExistence type="predicted"/>
<organism evidence="6 7">
    <name type="scientific">Tsukamurella pulmonis</name>
    <dbReference type="NCBI Taxonomy" id="47312"/>
    <lineage>
        <taxon>Bacteria</taxon>
        <taxon>Bacillati</taxon>
        <taxon>Actinomycetota</taxon>
        <taxon>Actinomycetes</taxon>
        <taxon>Mycobacteriales</taxon>
        <taxon>Tsukamurellaceae</taxon>
        <taxon>Tsukamurella</taxon>
    </lineage>
</organism>
<evidence type="ECO:0000256" key="1">
    <source>
        <dbReference type="ARBA" id="ARBA00001957"/>
    </source>
</evidence>
<dbReference type="InterPro" id="IPR006162">
    <property type="entry name" value="Ppantetheine_attach_site"/>
</dbReference>
<evidence type="ECO:0000256" key="4">
    <source>
        <dbReference type="SAM" id="MobiDB-lite"/>
    </source>
</evidence>
<dbReference type="SUPFAM" id="SSF52777">
    <property type="entry name" value="CoA-dependent acyltransferases"/>
    <property type="match status" value="4"/>
</dbReference>
<dbReference type="InterPro" id="IPR000873">
    <property type="entry name" value="AMP-dep_synth/lig_dom"/>
</dbReference>
<evidence type="ECO:0000256" key="2">
    <source>
        <dbReference type="ARBA" id="ARBA00022450"/>
    </source>
</evidence>
<dbReference type="GO" id="GO:0047527">
    <property type="term" value="F:2,3-dihydroxybenzoate-serine ligase activity"/>
    <property type="evidence" value="ECO:0007669"/>
    <property type="project" value="TreeGrafter"/>
</dbReference>
<dbReference type="Pfam" id="PF00975">
    <property type="entry name" value="Thioesterase"/>
    <property type="match status" value="1"/>
</dbReference>
<sequence length="2273" mass="239740">MTISTIDTGTGSAQSTNLTEAAHDLWLGHHAAAHPAAYTTAEAAYLGDHADPDLLAEATRRALVESGLARVRFVEEHGVPRRISDPTATPVIERADVGDVDAARRLFRRAAHRTIDPVRDRTVGALVVRIAHEDGPRIGWCLWAHHLILDGYGYALLRRRIGRIYAALAEGTEPPASRLITPESLPAPEPADGPGNDPAVRPLTRWSEGEAPATPGPLHAVRTVDAGTVPTPWAPWTVAAVAAYTARLTGTTDVRVGVPVLGRASASMNSPLSAAWIAALPLTVEPETTPAELAAAAESGLRAVAAGEHHRTGAGVLVNVKPFASNLPIPGGPSDFEVLAAGPIADVSITVESLQTDAGPRLRIDLAANPDLHTAAEIAGHADRLAAFTAAFFAAPDAPAAEIDWFTAADARAWAAATGERTLVQAFDARAEETPDAPAVLSPDGAALTYADLRAASEELADRLREAGVAAGDLVQISVPRGPEVATAVLGVLRTGAAYLPVDPGTPSARADFIVADAGPTAVVRADGAVDALAPNPDAARVPHGTAYVIYTSGSTGTPKGVPIGHQHVLRLFTATALRFGPADRWIMFHSYAFDFAVWELWGALLHGGAVVTPTREDVTDPARVAELIERHGVTVLNQTPAAFYALQHELSAAAAEKLRHIVFGGERLEPARLRPWFDRFGDHVTGTGPALVNMYGITETTVHVTEHVLRESDSPASIIGRPLADLRAYVLDENREPVPPGRIGEMYVAGPGLSAGYLGRPDLTADRFVPDPFGEGRMYRTGDRARVTPTGLLEYIGRTDDQVQLRGHRVEPAEIDAAAIDHPDVAGAVTVLTALPSGDDGLVTYVLAPAGSEDAVLAHLAARLPGYMVPALVIPLPRFPLTVNGKVDKRALPAPAFAGTAGTGPRATGLVGEVCAVFAEVTGVDAVDPDDGFFALGGHSLLAVHLVRRLAELPGLAAVRLADVFAGPTPRALAALAGDGAQAGHATDGPTAGAAGAGPTPLSPAQERLWLLSRLEGADAYLLGLVLRPTDGRPLDVDAALAALTDVARRQESLRTRFPVQDGAPVQEVLSWSPRPTAVPDLRAAVAEALASGFDLATAPPVRTFAAPEGIGVAMHHIIGDESSRERFTEEFGRAYAARLAGEPGADWPADAPTYRDVTLWQQENAGDGAERGLAFWREALADAPTEPSWRTDFPRPALPTGAGAVVRTRLGAAEHRRLRAVAEAADASVFMALHAALAVTLRRFGSGDDLCVGTPVAGRDHPATDPLIGCFVNTVVLRTDLSAVVSFEDALGHVRDRDLGAFAHAAVPFDAVVDAVNPPRASGRHPLFQVMLSHWAGSPTDARMTTELVGTETAKFDLSFRCVETTDAEGGAGIAIDLEYSTELFAPSTAQRLAERFRLALTELPAAPTAPLTAADLLTDAERDELRAWSYTAHEEPAREFAEVFLPIARTDPAAEALVCGGARYTYGDVLAWTDALGAHLVALGIGRGDVVGIALPRSAEMIAAVVAVLRAGAAYVPLDPSYPADRLADMIDDAAPKVILGEPDFVAAFAPGGALAATGGGAEVESLRREAPSPDDLAYLIYTSGSTGRPKGVEVAHRGIADLLVLQRDVIGMGPHTRALHFSSISFDLGFWQLMWGLCSGGTLVVAREEDRIPGRPLLEVIEAERVNFVGVPPSFAAAFPPDADLAPGIDLMLGAEKLTPSLIARFAPGRRLFNAYGPTECTVNATIATIAPEHTGPVPIGPPDPGMRGYVLDEGLRPVPPGTVGELYLGGPSVALGYRNRPEQTAERFLDDPFVPGGRMYRTSDLVWWGEDGQLYFGGRADSQVKVRGFRIELGEIETVIGADESVADVAVAVLGERIVAYVTTVAGATFDADALTRRARSRLPQYMVPAIFVPLPEFPRLPNGKVDLKSLPEPASAHKISGRGPRTPREERVCAMFARTLGLDAVGIDDNFFDLGGHSLLAARLMTEIGAEFGVNATVATLFAAPTVGELVARLESGAGEEDSGLGPVLPFRTTGDGAPVFCFHPAGGISWGYAGLLRHLDERFPLYGIQASNLATGSRPPGTLREMALEYLERMREVAPHGPYHLVGWSLGGVVAHAIAAELQAAGEPVGVVAMLDSFPSDAWPSVPTEQDALAALLYMVGYDPQPLVDKGITRQAVIDVLQSEGSALAGITEVTPNAMIDNFANAVNLEAEPYQAEVDGDLVFFTAARNPATSATYPLWRPYFTGTIDNHDVDCEHKDMTQPGPIAEIGRTLNSALLRADERNTR</sequence>
<keyword evidence="7" id="KW-1185">Reference proteome</keyword>
<dbReference type="PANTHER" id="PTHR45527">
    <property type="entry name" value="NONRIBOSOMAL PEPTIDE SYNTHETASE"/>
    <property type="match status" value="1"/>
</dbReference>
<dbReference type="UniPathway" id="UPA00011"/>
<dbReference type="InterPro" id="IPR010071">
    <property type="entry name" value="AA_adenyl_dom"/>
</dbReference>
<dbReference type="InterPro" id="IPR020806">
    <property type="entry name" value="PKS_PP-bd"/>
</dbReference>
<feature type="compositionally biased region" description="Low complexity" evidence="4">
    <location>
        <begin position="982"/>
        <end position="1001"/>
    </location>
</feature>
<dbReference type="GO" id="GO:0008610">
    <property type="term" value="P:lipid biosynthetic process"/>
    <property type="evidence" value="ECO:0007669"/>
    <property type="project" value="UniProtKB-ARBA"/>
</dbReference>
<dbReference type="InterPro" id="IPR020845">
    <property type="entry name" value="AMP-binding_CS"/>
</dbReference>
<dbReference type="InterPro" id="IPR025110">
    <property type="entry name" value="AMP-bd_C"/>
</dbReference>
<dbReference type="InterPro" id="IPR001031">
    <property type="entry name" value="Thioesterase"/>
</dbReference>
<evidence type="ECO:0000256" key="3">
    <source>
        <dbReference type="ARBA" id="ARBA00022553"/>
    </source>
</evidence>